<dbReference type="OrthoDB" id="21625at2759"/>
<gene>
    <name evidence="3" type="ORF">JAAARDRAFT_28478</name>
</gene>
<dbReference type="Proteomes" id="UP000027265">
    <property type="component" value="Unassembled WGS sequence"/>
</dbReference>
<feature type="compositionally biased region" description="Polar residues" evidence="1">
    <location>
        <begin position="60"/>
        <end position="69"/>
    </location>
</feature>
<dbReference type="InParanoid" id="A0A067QMR6"/>
<feature type="compositionally biased region" description="Polar residues" evidence="1">
    <location>
        <begin position="157"/>
        <end position="170"/>
    </location>
</feature>
<dbReference type="STRING" id="933084.A0A067QMR6"/>
<dbReference type="SUPFAM" id="SSF101931">
    <property type="entry name" value="Pym (Within the bgcn gene intron protein, WIBG), N-terminal domain"/>
    <property type="match status" value="1"/>
</dbReference>
<proteinExistence type="predicted"/>
<dbReference type="GO" id="GO:0035145">
    <property type="term" value="C:exon-exon junction complex"/>
    <property type="evidence" value="ECO:0007669"/>
    <property type="project" value="TreeGrafter"/>
</dbReference>
<keyword evidence="4" id="KW-1185">Reference proteome</keyword>
<dbReference type="GO" id="GO:0005737">
    <property type="term" value="C:cytoplasm"/>
    <property type="evidence" value="ECO:0007669"/>
    <property type="project" value="TreeGrafter"/>
</dbReference>
<dbReference type="InterPro" id="IPR036348">
    <property type="entry name" value="WIBG_N_sf"/>
</dbReference>
<dbReference type="Pfam" id="PF09282">
    <property type="entry name" value="Mago-bind"/>
    <property type="match status" value="1"/>
</dbReference>
<dbReference type="PANTHER" id="PTHR22959:SF0">
    <property type="entry name" value="PARTNER OF Y14 AND MAGO"/>
    <property type="match status" value="1"/>
</dbReference>
<evidence type="ECO:0000313" key="4">
    <source>
        <dbReference type="Proteomes" id="UP000027265"/>
    </source>
</evidence>
<sequence length="189" mass="20306">MANSYPLFPEKSLAGIAVDPRTLERVIPESKRPDGSVRKEVKIRPGFTPQEDVKRFRGTKQAQMDQTQLPKGRIIGWVPPSAPKAGAGGGSGTAGAASKAAKKNAKRSEKKKAQKEADHLQKIKDSWEDDDEDEANSSGAGKGKSKEKEEGKKATNEDTTPIESETSVSDPHTPDTAGLADELDKLKVT</sequence>
<dbReference type="InterPro" id="IPR039333">
    <property type="entry name" value="PYM1"/>
</dbReference>
<feature type="compositionally biased region" description="Basic and acidic residues" evidence="1">
    <location>
        <begin position="114"/>
        <end position="126"/>
    </location>
</feature>
<feature type="compositionally biased region" description="Basic and acidic residues" evidence="1">
    <location>
        <begin position="27"/>
        <end position="43"/>
    </location>
</feature>
<organism evidence="3 4">
    <name type="scientific">Jaapia argillacea MUCL 33604</name>
    <dbReference type="NCBI Taxonomy" id="933084"/>
    <lineage>
        <taxon>Eukaryota</taxon>
        <taxon>Fungi</taxon>
        <taxon>Dikarya</taxon>
        <taxon>Basidiomycota</taxon>
        <taxon>Agaricomycotina</taxon>
        <taxon>Agaricomycetes</taxon>
        <taxon>Agaricomycetidae</taxon>
        <taxon>Jaapiales</taxon>
        <taxon>Jaapiaceae</taxon>
        <taxon>Jaapia</taxon>
    </lineage>
</organism>
<protein>
    <recommendedName>
        <fullName evidence="2">WIBG Mago-binding domain-containing protein</fullName>
    </recommendedName>
</protein>
<dbReference type="AlphaFoldDB" id="A0A067QMR6"/>
<feature type="domain" description="WIBG Mago-binding" evidence="2">
    <location>
        <begin position="23"/>
        <end position="49"/>
    </location>
</feature>
<dbReference type="PANTHER" id="PTHR22959">
    <property type="entry name" value="PYM PROTEIN"/>
    <property type="match status" value="1"/>
</dbReference>
<evidence type="ECO:0000259" key="2">
    <source>
        <dbReference type="SMART" id="SM01273"/>
    </source>
</evidence>
<feature type="region of interest" description="Disordered" evidence="1">
    <location>
        <begin position="27"/>
        <end position="189"/>
    </location>
</feature>
<dbReference type="GO" id="GO:1903259">
    <property type="term" value="P:exon-exon junction complex disassembly"/>
    <property type="evidence" value="ECO:0007669"/>
    <property type="project" value="InterPro"/>
</dbReference>
<dbReference type="InterPro" id="IPR015362">
    <property type="entry name" value="WIBG_mago-bd"/>
</dbReference>
<dbReference type="HOGENOM" id="CLU_096585_0_0_1"/>
<feature type="compositionally biased region" description="Basic and acidic residues" evidence="1">
    <location>
        <begin position="144"/>
        <end position="156"/>
    </location>
</feature>
<accession>A0A067QMR6</accession>
<name>A0A067QMR6_9AGAM</name>
<reference evidence="4" key="1">
    <citation type="journal article" date="2014" name="Proc. Natl. Acad. Sci. U.S.A.">
        <title>Extensive sampling of basidiomycete genomes demonstrates inadequacy of the white-rot/brown-rot paradigm for wood decay fungi.</title>
        <authorList>
            <person name="Riley R."/>
            <person name="Salamov A.A."/>
            <person name="Brown D.W."/>
            <person name="Nagy L.G."/>
            <person name="Floudas D."/>
            <person name="Held B.W."/>
            <person name="Levasseur A."/>
            <person name="Lombard V."/>
            <person name="Morin E."/>
            <person name="Otillar R."/>
            <person name="Lindquist E.A."/>
            <person name="Sun H."/>
            <person name="LaButti K.M."/>
            <person name="Schmutz J."/>
            <person name="Jabbour D."/>
            <person name="Luo H."/>
            <person name="Baker S.E."/>
            <person name="Pisabarro A.G."/>
            <person name="Walton J.D."/>
            <person name="Blanchette R.A."/>
            <person name="Henrissat B."/>
            <person name="Martin F."/>
            <person name="Cullen D."/>
            <person name="Hibbett D.S."/>
            <person name="Grigoriev I.V."/>
        </authorList>
    </citation>
    <scope>NUCLEOTIDE SEQUENCE [LARGE SCALE GENOMIC DNA]</scope>
    <source>
        <strain evidence="4">MUCL 33604</strain>
    </source>
</reference>
<dbReference type="SMART" id="SM01273">
    <property type="entry name" value="Mago-bind"/>
    <property type="match status" value="1"/>
</dbReference>
<dbReference type="GO" id="GO:0003723">
    <property type="term" value="F:RNA binding"/>
    <property type="evidence" value="ECO:0007669"/>
    <property type="project" value="TreeGrafter"/>
</dbReference>
<evidence type="ECO:0000256" key="1">
    <source>
        <dbReference type="SAM" id="MobiDB-lite"/>
    </source>
</evidence>
<dbReference type="EMBL" id="KL197709">
    <property type="protein sequence ID" value="KDQ64837.1"/>
    <property type="molecule type" value="Genomic_DNA"/>
</dbReference>
<evidence type="ECO:0000313" key="3">
    <source>
        <dbReference type="EMBL" id="KDQ64837.1"/>
    </source>
</evidence>
<feature type="compositionally biased region" description="Basic residues" evidence="1">
    <location>
        <begin position="100"/>
        <end position="113"/>
    </location>
</feature>